<dbReference type="EMBL" id="JADKRP010000001">
    <property type="protein sequence ID" value="MBF4630512.1"/>
    <property type="molecule type" value="Genomic_DNA"/>
</dbReference>
<keyword evidence="4" id="KW-1185">Reference proteome</keyword>
<evidence type="ECO:0000259" key="1">
    <source>
        <dbReference type="Pfam" id="PF04422"/>
    </source>
</evidence>
<dbReference type="AlphaFoldDB" id="A0A8I0VBM3"/>
<protein>
    <submittedName>
        <fullName evidence="3">Coenzyme F420 hydrogenase/dehydrogenase, beta subunit C-terminal domain</fullName>
    </submittedName>
</protein>
<dbReference type="Proteomes" id="UP000634579">
    <property type="component" value="Unassembled WGS sequence"/>
</dbReference>
<comment type="caution">
    <text evidence="3">The sequence shown here is derived from an EMBL/GenBank/DDBJ whole genome shotgun (WGS) entry which is preliminary data.</text>
</comment>
<feature type="domain" description="Coenzyme F420 hydrogenase/dehydrogenase beta subunit N-terminal" evidence="1">
    <location>
        <begin position="89"/>
        <end position="160"/>
    </location>
</feature>
<dbReference type="RefSeq" id="WP_194674553.1">
    <property type="nucleotide sequence ID" value="NZ_JADKRP010000001.1"/>
</dbReference>
<organism evidence="3 4">
    <name type="scientific">Clavibacter phaseoli</name>
    <dbReference type="NCBI Taxonomy" id="1734031"/>
    <lineage>
        <taxon>Bacteria</taxon>
        <taxon>Bacillati</taxon>
        <taxon>Actinomycetota</taxon>
        <taxon>Actinomycetes</taxon>
        <taxon>Micrococcales</taxon>
        <taxon>Microbacteriaceae</taxon>
        <taxon>Clavibacter</taxon>
    </lineage>
</organism>
<accession>A0A8I0VBM3</accession>
<evidence type="ECO:0000313" key="4">
    <source>
        <dbReference type="Proteomes" id="UP000634579"/>
    </source>
</evidence>
<dbReference type="PANTHER" id="PTHR31332">
    <property type="entry name" value="7-HYDROXYMETHYL CHLOROPHYLL A REDUCTASE, CHLOROPLASTIC"/>
    <property type="match status" value="1"/>
</dbReference>
<sequence length="404" mass="42524">MTATALDRRIAAVVDGGNCSGCGMCALLDSGLRMEDVDGFSRPVRRGPADAVPDAPRHFDRACPGRRVAAQDPEGATRHPLMGPVVQAFEAWAVDPAIRERGSSGGTLTALAAWLAETGEASSVVGASADPVAPRRTVSVRITTREEALAAAGSRYAPVSAAADASARDASAAIVGKPCEASALRALQSSEGRADGPLLLSFFCAGTPRQQATDDLVAELGIPHDEPVRDLWYRGRGWPGRFTAERLDGSSVSASYDDSWGAHLGPAVQWRCKICPDGIGESSDVTAGDFWRTDARGYPDFAEGAGVSALIARTRRGQDLVLRAVAAGVIEAVPIDIDDVAAIQPLQRQRRSTLAGRLAGARLAGAAVPRYPGFGLLRLAAGRARETYRTAKGTYRRVRARRSV</sequence>
<dbReference type="InterPro" id="IPR045220">
    <property type="entry name" value="FRHB/FDHB/HCAR-like"/>
</dbReference>
<dbReference type="PANTHER" id="PTHR31332:SF0">
    <property type="entry name" value="7-HYDROXYMETHYL CHLOROPHYLL A REDUCTASE, CHLOROPLASTIC"/>
    <property type="match status" value="1"/>
</dbReference>
<dbReference type="Pfam" id="PF04432">
    <property type="entry name" value="FrhB_FdhB_C"/>
    <property type="match status" value="1"/>
</dbReference>
<evidence type="ECO:0000259" key="2">
    <source>
        <dbReference type="Pfam" id="PF04432"/>
    </source>
</evidence>
<dbReference type="InterPro" id="IPR007525">
    <property type="entry name" value="FrhB_FdhB_C"/>
</dbReference>
<dbReference type="GO" id="GO:0033354">
    <property type="term" value="P:chlorophyll cycle"/>
    <property type="evidence" value="ECO:0007669"/>
    <property type="project" value="TreeGrafter"/>
</dbReference>
<dbReference type="GO" id="GO:0090415">
    <property type="term" value="F:7-hydroxymethyl chlorophyll a reductase activity"/>
    <property type="evidence" value="ECO:0007669"/>
    <property type="project" value="TreeGrafter"/>
</dbReference>
<name>A0A8I0VBM3_9MICO</name>
<dbReference type="InterPro" id="IPR007516">
    <property type="entry name" value="Co_F420_Hydgase/DH_bsu_N"/>
</dbReference>
<gene>
    <name evidence="3" type="ORF">ITJ42_04745</name>
</gene>
<proteinExistence type="predicted"/>
<reference evidence="3 4" key="1">
    <citation type="submission" date="2020-10" db="EMBL/GenBank/DDBJ databases">
        <title>Draft genome sequences of plant-associated actinobacteria.</title>
        <authorList>
            <person name="Tarlachkov S.V."/>
            <person name="Starodumova I.P."/>
            <person name="Dorofeeva L.V."/>
            <person name="Prisyazhnaya N.V."/>
            <person name="Roubtsova T.V."/>
            <person name="Chizhov V.N."/>
            <person name="Nadler S.A."/>
            <person name="Subbotin S.A."/>
            <person name="Evtushenko L.I."/>
        </authorList>
    </citation>
    <scope>NUCLEOTIDE SEQUENCE [LARGE SCALE GENOMIC DNA]</scope>
    <source>
        <strain evidence="3 4">VKM Ac-2886</strain>
    </source>
</reference>
<evidence type="ECO:0000313" key="3">
    <source>
        <dbReference type="EMBL" id="MBF4630512.1"/>
    </source>
</evidence>
<feature type="domain" description="Coenzyme F420 hydrogenase/dehydrogenase beta subunit C-terminal" evidence="2">
    <location>
        <begin position="172"/>
        <end position="336"/>
    </location>
</feature>
<dbReference type="Pfam" id="PF04422">
    <property type="entry name" value="FrhB_FdhB_N"/>
    <property type="match status" value="1"/>
</dbReference>